<dbReference type="AlphaFoldDB" id="A0A060I801"/>
<gene>
    <name evidence="1" type="ORF">IE4771_CH02596</name>
</gene>
<dbReference type="EMBL" id="CP006986">
    <property type="protein sequence ID" value="AIC27696.1"/>
    <property type="molecule type" value="Genomic_DNA"/>
</dbReference>
<dbReference type="HOGENOM" id="CLU_3029209_0_0_5"/>
<protein>
    <submittedName>
        <fullName evidence="1">Uncharacterized protein</fullName>
    </submittedName>
</protein>
<organism evidence="1 2">
    <name type="scientific">Rhizobium etli bv. mimosae str. IE4771</name>
    <dbReference type="NCBI Taxonomy" id="1432050"/>
    <lineage>
        <taxon>Bacteria</taxon>
        <taxon>Pseudomonadati</taxon>
        <taxon>Pseudomonadota</taxon>
        <taxon>Alphaproteobacteria</taxon>
        <taxon>Hyphomicrobiales</taxon>
        <taxon>Rhizobiaceae</taxon>
        <taxon>Rhizobium/Agrobacterium group</taxon>
        <taxon>Rhizobium</taxon>
    </lineage>
</organism>
<evidence type="ECO:0000313" key="2">
    <source>
        <dbReference type="Proteomes" id="UP000027180"/>
    </source>
</evidence>
<accession>A0A060I801</accession>
<sequence length="55" mass="5979">MAACEFEGRARFSSGDRCRPMFEAGVLAFDVCKEQRYASHPTVPPTGCSPARRAG</sequence>
<reference evidence="1 2" key="1">
    <citation type="submission" date="2013-12" db="EMBL/GenBank/DDBJ databases">
        <title>Complete genome sequence of Rhizobium etli bv. mimosae IE4771.</title>
        <authorList>
            <person name="Bustos P."/>
            <person name="Santamaria R.I."/>
            <person name="Lozano L."/>
            <person name="Ormeno-Orrillo E."/>
            <person name="Rogel M.A."/>
            <person name="Romero D."/>
            <person name="Cevallos M.A."/>
            <person name="Martinez-Romero E."/>
            <person name="Gonzalez V."/>
        </authorList>
    </citation>
    <scope>NUCLEOTIDE SEQUENCE [LARGE SCALE GENOMIC DNA]</scope>
    <source>
        <strain evidence="1 2">IE4771</strain>
    </source>
</reference>
<dbReference type="Proteomes" id="UP000027180">
    <property type="component" value="Chromosome"/>
</dbReference>
<evidence type="ECO:0000313" key="1">
    <source>
        <dbReference type="EMBL" id="AIC27696.1"/>
    </source>
</evidence>
<proteinExistence type="predicted"/>
<dbReference type="KEGG" id="rei:IE4771_CH02596"/>
<name>A0A060I801_RHIET</name>